<accession>A0A7Z0BH94</accession>
<dbReference type="SMART" id="SM00507">
    <property type="entry name" value="HNHc"/>
    <property type="match status" value="1"/>
</dbReference>
<protein>
    <recommendedName>
        <fullName evidence="2">HNH nuclease domain-containing protein</fullName>
    </recommendedName>
</protein>
<dbReference type="GO" id="GO:0003676">
    <property type="term" value="F:nucleic acid binding"/>
    <property type="evidence" value="ECO:0007669"/>
    <property type="project" value="InterPro"/>
</dbReference>
<dbReference type="Pfam" id="PF01844">
    <property type="entry name" value="HNH"/>
    <property type="match status" value="1"/>
</dbReference>
<reference evidence="3 4" key="1">
    <citation type="submission" date="2020-07" db="EMBL/GenBank/DDBJ databases">
        <title>Sequencing the genomes of 1000 actinobacteria strains.</title>
        <authorList>
            <person name="Klenk H.-P."/>
        </authorList>
    </citation>
    <scope>NUCLEOTIDE SEQUENCE [LARGE SCALE GENOMIC DNA]</scope>
    <source>
        <strain evidence="3 4">DSM 45278</strain>
    </source>
</reference>
<dbReference type="GO" id="GO:0004519">
    <property type="term" value="F:endonuclease activity"/>
    <property type="evidence" value="ECO:0007669"/>
    <property type="project" value="InterPro"/>
</dbReference>
<feature type="region of interest" description="Disordered" evidence="1">
    <location>
        <begin position="206"/>
        <end position="240"/>
    </location>
</feature>
<evidence type="ECO:0000313" key="3">
    <source>
        <dbReference type="EMBL" id="NYH51393.1"/>
    </source>
</evidence>
<feature type="domain" description="HNH nuclease" evidence="2">
    <location>
        <begin position="106"/>
        <end position="166"/>
    </location>
</feature>
<organism evidence="3 4">
    <name type="scientific">Nocardiopsis sinuspersici</name>
    <dbReference type="NCBI Taxonomy" id="501010"/>
    <lineage>
        <taxon>Bacteria</taxon>
        <taxon>Bacillati</taxon>
        <taxon>Actinomycetota</taxon>
        <taxon>Actinomycetes</taxon>
        <taxon>Streptosporangiales</taxon>
        <taxon>Nocardiopsidaceae</taxon>
        <taxon>Nocardiopsis</taxon>
    </lineage>
</organism>
<dbReference type="EMBL" id="JACCHL010000001">
    <property type="protein sequence ID" value="NYH51393.1"/>
    <property type="molecule type" value="Genomic_DNA"/>
</dbReference>
<feature type="compositionally biased region" description="Basic and acidic residues" evidence="1">
    <location>
        <begin position="227"/>
        <end position="240"/>
    </location>
</feature>
<proteinExistence type="predicted"/>
<dbReference type="InterPro" id="IPR003615">
    <property type="entry name" value="HNH_nuc"/>
</dbReference>
<evidence type="ECO:0000256" key="1">
    <source>
        <dbReference type="SAM" id="MobiDB-lite"/>
    </source>
</evidence>
<dbReference type="Gene3D" id="1.10.30.50">
    <property type="match status" value="1"/>
</dbReference>
<evidence type="ECO:0000313" key="4">
    <source>
        <dbReference type="Proteomes" id="UP000584931"/>
    </source>
</evidence>
<name>A0A7Z0BH94_9ACTN</name>
<dbReference type="GO" id="GO:0008270">
    <property type="term" value="F:zinc ion binding"/>
    <property type="evidence" value="ECO:0007669"/>
    <property type="project" value="InterPro"/>
</dbReference>
<comment type="caution">
    <text evidence="3">The sequence shown here is derived from an EMBL/GenBank/DDBJ whole genome shotgun (WGS) entry which is preliminary data.</text>
</comment>
<dbReference type="Proteomes" id="UP000584931">
    <property type="component" value="Unassembled WGS sequence"/>
</dbReference>
<gene>
    <name evidence="3" type="ORF">HNR06_000982</name>
</gene>
<dbReference type="AlphaFoldDB" id="A0A7Z0BH94"/>
<dbReference type="InterPro" id="IPR002711">
    <property type="entry name" value="HNH"/>
</dbReference>
<evidence type="ECO:0000259" key="2">
    <source>
        <dbReference type="SMART" id="SM00507"/>
    </source>
</evidence>
<sequence length="240" mass="27400">MTHIVITTNTDGCYHTGEECAAFRASHAAHEAQAKGRRSIVRITVADAEEFGRRPCTVCGAQERANAEQPKFLRELLADLSPAEKRRRQTWIRREQIRANGPVERFTTREIGDRDRWVCGLCHDPVDPSYKARDPRSPSVDHIRAVSLGGTQTRDNVQITHLGCNHERNNSTELLDLEDARRQREVVDRVLGVKRQVTTAELEAALEHSREQHHPDQYRKSLQRAVQKYERGGRDSPRPT</sequence>
<feature type="compositionally biased region" description="Basic and acidic residues" evidence="1">
    <location>
        <begin position="206"/>
        <end position="219"/>
    </location>
</feature>
<dbReference type="RefSeq" id="WP_218908642.1">
    <property type="nucleotide sequence ID" value="NZ_JACCHL010000001.1"/>
</dbReference>